<accession>A0A2K1K4K5</accession>
<dbReference type="PaxDb" id="3218-PP1S131_119V6.1"/>
<gene>
    <name evidence="2" type="ORF">PHYPA_013175</name>
</gene>
<reference evidence="2 4" key="1">
    <citation type="journal article" date="2008" name="Science">
        <title>The Physcomitrella genome reveals evolutionary insights into the conquest of land by plants.</title>
        <authorList>
            <person name="Rensing S."/>
            <person name="Lang D."/>
            <person name="Zimmer A."/>
            <person name="Terry A."/>
            <person name="Salamov A."/>
            <person name="Shapiro H."/>
            <person name="Nishiyama T."/>
            <person name="Perroud P.-F."/>
            <person name="Lindquist E."/>
            <person name="Kamisugi Y."/>
            <person name="Tanahashi T."/>
            <person name="Sakakibara K."/>
            <person name="Fujita T."/>
            <person name="Oishi K."/>
            <person name="Shin-I T."/>
            <person name="Kuroki Y."/>
            <person name="Toyoda A."/>
            <person name="Suzuki Y."/>
            <person name="Hashimoto A."/>
            <person name="Yamaguchi K."/>
            <person name="Sugano A."/>
            <person name="Kohara Y."/>
            <person name="Fujiyama A."/>
            <person name="Anterola A."/>
            <person name="Aoki S."/>
            <person name="Ashton N."/>
            <person name="Barbazuk W.B."/>
            <person name="Barker E."/>
            <person name="Bennetzen J."/>
            <person name="Bezanilla M."/>
            <person name="Blankenship R."/>
            <person name="Cho S.H."/>
            <person name="Dutcher S."/>
            <person name="Estelle M."/>
            <person name="Fawcett J.A."/>
            <person name="Gundlach H."/>
            <person name="Hanada K."/>
            <person name="Heyl A."/>
            <person name="Hicks K.A."/>
            <person name="Hugh J."/>
            <person name="Lohr M."/>
            <person name="Mayer K."/>
            <person name="Melkozernov A."/>
            <person name="Murata T."/>
            <person name="Nelson D."/>
            <person name="Pils B."/>
            <person name="Prigge M."/>
            <person name="Reiss B."/>
            <person name="Renner T."/>
            <person name="Rombauts S."/>
            <person name="Rushton P."/>
            <person name="Sanderfoot A."/>
            <person name="Schween G."/>
            <person name="Shiu S.-H."/>
            <person name="Stueber K."/>
            <person name="Theodoulou F.L."/>
            <person name="Tu H."/>
            <person name="Van de Peer Y."/>
            <person name="Verrier P.J."/>
            <person name="Waters E."/>
            <person name="Wood A."/>
            <person name="Yang L."/>
            <person name="Cove D."/>
            <person name="Cuming A."/>
            <person name="Hasebe M."/>
            <person name="Lucas S."/>
            <person name="Mishler D.B."/>
            <person name="Reski R."/>
            <person name="Grigoriev I."/>
            <person name="Quatrano R.S."/>
            <person name="Boore J.L."/>
        </authorList>
    </citation>
    <scope>NUCLEOTIDE SEQUENCE [LARGE SCALE GENOMIC DNA]</scope>
    <source>
        <strain evidence="3 4">cv. Gransden 2004</strain>
    </source>
</reference>
<dbReference type="EnsemblPlants" id="Pp3c9_25330V3.1">
    <property type="protein sequence ID" value="PAC:32913737.CDS.1"/>
    <property type="gene ID" value="Pp3c9_25330"/>
</dbReference>
<reference evidence="3" key="3">
    <citation type="submission" date="2020-12" db="UniProtKB">
        <authorList>
            <consortium name="EnsemblPlants"/>
        </authorList>
    </citation>
    <scope>IDENTIFICATION</scope>
</reference>
<protein>
    <submittedName>
        <fullName evidence="2 3">Uncharacterized protein</fullName>
    </submittedName>
</protein>
<evidence type="ECO:0000256" key="1">
    <source>
        <dbReference type="SAM" id="Phobius"/>
    </source>
</evidence>
<dbReference type="AlphaFoldDB" id="A0A2K1K4K5"/>
<keyword evidence="4" id="KW-1185">Reference proteome</keyword>
<feature type="transmembrane region" description="Helical" evidence="1">
    <location>
        <begin position="12"/>
        <end position="29"/>
    </location>
</feature>
<dbReference type="EMBL" id="ABEU02000009">
    <property type="protein sequence ID" value="PNR48698.1"/>
    <property type="molecule type" value="Genomic_DNA"/>
</dbReference>
<dbReference type="InParanoid" id="A0A2K1K4K5"/>
<reference evidence="2 4" key="2">
    <citation type="journal article" date="2018" name="Plant J.">
        <title>The Physcomitrella patens chromosome-scale assembly reveals moss genome structure and evolution.</title>
        <authorList>
            <person name="Lang D."/>
            <person name="Ullrich K.K."/>
            <person name="Murat F."/>
            <person name="Fuchs J."/>
            <person name="Jenkins J."/>
            <person name="Haas F.B."/>
            <person name="Piednoel M."/>
            <person name="Gundlach H."/>
            <person name="Van Bel M."/>
            <person name="Meyberg R."/>
            <person name="Vives C."/>
            <person name="Morata J."/>
            <person name="Symeonidi A."/>
            <person name="Hiss M."/>
            <person name="Muchero W."/>
            <person name="Kamisugi Y."/>
            <person name="Saleh O."/>
            <person name="Blanc G."/>
            <person name="Decker E.L."/>
            <person name="van Gessel N."/>
            <person name="Grimwood J."/>
            <person name="Hayes R.D."/>
            <person name="Graham S.W."/>
            <person name="Gunter L.E."/>
            <person name="McDaniel S.F."/>
            <person name="Hoernstein S.N.W."/>
            <person name="Larsson A."/>
            <person name="Li F.W."/>
            <person name="Perroud P.F."/>
            <person name="Phillips J."/>
            <person name="Ranjan P."/>
            <person name="Rokshar D.S."/>
            <person name="Rothfels C.J."/>
            <person name="Schneider L."/>
            <person name="Shu S."/>
            <person name="Stevenson D.W."/>
            <person name="Thummler F."/>
            <person name="Tillich M."/>
            <person name="Villarreal Aguilar J.C."/>
            <person name="Widiez T."/>
            <person name="Wong G.K."/>
            <person name="Wymore A."/>
            <person name="Zhang Y."/>
            <person name="Zimmer A.D."/>
            <person name="Quatrano R.S."/>
            <person name="Mayer K.F.X."/>
            <person name="Goodstein D."/>
            <person name="Casacuberta J.M."/>
            <person name="Vandepoele K."/>
            <person name="Reski R."/>
            <person name="Cuming A.C."/>
            <person name="Tuskan G.A."/>
            <person name="Maumus F."/>
            <person name="Salse J."/>
            <person name="Schmutz J."/>
            <person name="Rensing S.A."/>
        </authorList>
    </citation>
    <scope>NUCLEOTIDE SEQUENCE [LARGE SCALE GENOMIC DNA]</scope>
    <source>
        <strain evidence="3 4">cv. Gransden 2004</strain>
    </source>
</reference>
<dbReference type="EnsemblPlants" id="Pp3c9_25330V3.2">
    <property type="protein sequence ID" value="PAC:32913738.CDS.1"/>
    <property type="gene ID" value="Pp3c9_25330"/>
</dbReference>
<dbReference type="Gramene" id="Pp3c9_25330V3.2">
    <property type="protein sequence ID" value="PAC:32913738.CDS.1"/>
    <property type="gene ID" value="Pp3c9_25330"/>
</dbReference>
<keyword evidence="1" id="KW-0812">Transmembrane</keyword>
<keyword evidence="1" id="KW-1133">Transmembrane helix</keyword>
<dbReference type="Gramene" id="Pp3c9_25330V3.1">
    <property type="protein sequence ID" value="PAC:32913737.CDS.1"/>
    <property type="gene ID" value="Pp3c9_25330"/>
</dbReference>
<name>A0A2K1K4K5_PHYPA</name>
<organism evidence="2">
    <name type="scientific">Physcomitrium patens</name>
    <name type="common">Spreading-leaved earth moss</name>
    <name type="synonym">Physcomitrella patens</name>
    <dbReference type="NCBI Taxonomy" id="3218"/>
    <lineage>
        <taxon>Eukaryota</taxon>
        <taxon>Viridiplantae</taxon>
        <taxon>Streptophyta</taxon>
        <taxon>Embryophyta</taxon>
        <taxon>Bryophyta</taxon>
        <taxon>Bryophytina</taxon>
        <taxon>Bryopsida</taxon>
        <taxon>Funariidae</taxon>
        <taxon>Funariales</taxon>
        <taxon>Funariaceae</taxon>
        <taxon>Physcomitrium</taxon>
    </lineage>
</organism>
<evidence type="ECO:0000313" key="3">
    <source>
        <dbReference type="EnsemblPlants" id="PAC:32913737.CDS.1"/>
    </source>
</evidence>
<dbReference type="Proteomes" id="UP000006727">
    <property type="component" value="Chromosome 9"/>
</dbReference>
<sequence length="290" mass="33233">MTKPSTVFSVRHVIQVFVVMFVFSFLGLMHHNEWRTDFSSSDLLVKDPVRVADEIVDGVVLSMNDERYNYTKHVLAHLGINVIRKHPPQWQSAELNQSMEAFFGHRRFHNPTNLKVWSNRIAFTDAMTEFSQDPRLDPKRWRIFLEDDVAIIPNITDDFGKQILIKGLQLADADGFVYLGLCGGSCENSTVLEQNVEAAKCEGLCTHAFGFQKRTAAQFLKDMELDTHRLGVRSVLRPFDQYFHGYGMMVKRIWLIGSNLYSPSVEGHRGILFQDRTRFAGTTIGFGQKR</sequence>
<evidence type="ECO:0000313" key="4">
    <source>
        <dbReference type="Proteomes" id="UP000006727"/>
    </source>
</evidence>
<keyword evidence="1" id="KW-0472">Membrane</keyword>
<evidence type="ECO:0000313" key="2">
    <source>
        <dbReference type="EMBL" id="PNR48698.1"/>
    </source>
</evidence>
<proteinExistence type="predicted"/>